<organism evidence="3 4">
    <name type="scientific">Rhynchosporium agropyri</name>
    <dbReference type="NCBI Taxonomy" id="914238"/>
    <lineage>
        <taxon>Eukaryota</taxon>
        <taxon>Fungi</taxon>
        <taxon>Dikarya</taxon>
        <taxon>Ascomycota</taxon>
        <taxon>Pezizomycotina</taxon>
        <taxon>Leotiomycetes</taxon>
        <taxon>Helotiales</taxon>
        <taxon>Ploettnerulaceae</taxon>
        <taxon>Rhynchosporium</taxon>
    </lineage>
</organism>
<reference evidence="4" key="1">
    <citation type="submission" date="2016-03" db="EMBL/GenBank/DDBJ databases">
        <authorList>
            <person name="Guldener U."/>
        </authorList>
    </citation>
    <scope>NUCLEOTIDE SEQUENCE [LARGE SCALE GENOMIC DNA]</scope>
    <source>
        <strain evidence="4">04CH-RAC-A.6.1</strain>
    </source>
</reference>
<dbReference type="InterPro" id="IPR029058">
    <property type="entry name" value="AB_hydrolase_fold"/>
</dbReference>
<evidence type="ECO:0000313" key="4">
    <source>
        <dbReference type="Proteomes" id="UP000178912"/>
    </source>
</evidence>
<dbReference type="OrthoDB" id="408631at2759"/>
<dbReference type="InterPro" id="IPR050466">
    <property type="entry name" value="Carboxylest/Gibb_receptor"/>
</dbReference>
<evidence type="ECO:0000259" key="2">
    <source>
        <dbReference type="Pfam" id="PF07859"/>
    </source>
</evidence>
<dbReference type="GO" id="GO:0016787">
    <property type="term" value="F:hydrolase activity"/>
    <property type="evidence" value="ECO:0007669"/>
    <property type="project" value="InterPro"/>
</dbReference>
<evidence type="ECO:0000313" key="3">
    <source>
        <dbReference type="EMBL" id="CZS89371.1"/>
    </source>
</evidence>
<protein>
    <recommendedName>
        <fullName evidence="2">Alpha/beta hydrolase fold-3 domain-containing protein</fullName>
    </recommendedName>
</protein>
<dbReference type="AlphaFoldDB" id="A0A1E1JUI9"/>
<sequence>MLAECILRHNTSLQALNRKDMDNEAYATENGHPLPSNPPAQYSTDPNPPLDFDILDARSQQALSDHEWSTGHPPSSISYIAHDLTVIVHDGAAISVRILHPSLSRLDEKGEGKGLPVLFVTHGRGWMQGTHLSEEAWLYWYLCEEFDIVVVSVEYRLAPEHRFSVWIEDRWDVLEVVLASDTVRSSSSSASSAAEGANENMFARLDVALDLKKVFLAGSSSGAGTSAVLSQMCRDRNIPIAGVILNVPVVCDYRHFPSPSHTPVPISSYMQAIPTFSSSAMVTVWSTTHPSPNTGSSPKPLLY</sequence>
<dbReference type="Proteomes" id="UP000178912">
    <property type="component" value="Unassembled WGS sequence"/>
</dbReference>
<dbReference type="InterPro" id="IPR013094">
    <property type="entry name" value="AB_hydrolase_3"/>
</dbReference>
<keyword evidence="4" id="KW-1185">Reference proteome</keyword>
<gene>
    <name evidence="3" type="ORF">RAG0_00775</name>
</gene>
<dbReference type="EMBL" id="FJUX01000002">
    <property type="protein sequence ID" value="CZS89371.1"/>
    <property type="molecule type" value="Genomic_DNA"/>
</dbReference>
<accession>A0A1E1JUI9</accession>
<dbReference type="Pfam" id="PF07859">
    <property type="entry name" value="Abhydrolase_3"/>
    <property type="match status" value="1"/>
</dbReference>
<dbReference type="SUPFAM" id="SSF53474">
    <property type="entry name" value="alpha/beta-Hydrolases"/>
    <property type="match status" value="1"/>
</dbReference>
<proteinExistence type="predicted"/>
<dbReference type="PANTHER" id="PTHR23024:SF24">
    <property type="entry name" value="ALPHA_BETA HYDROLASE FOLD-3 DOMAIN-CONTAINING PROTEIN"/>
    <property type="match status" value="1"/>
</dbReference>
<dbReference type="Gene3D" id="3.40.50.1820">
    <property type="entry name" value="alpha/beta hydrolase"/>
    <property type="match status" value="1"/>
</dbReference>
<evidence type="ECO:0000256" key="1">
    <source>
        <dbReference type="SAM" id="MobiDB-lite"/>
    </source>
</evidence>
<feature type="region of interest" description="Disordered" evidence="1">
    <location>
        <begin position="26"/>
        <end position="50"/>
    </location>
</feature>
<dbReference type="PANTHER" id="PTHR23024">
    <property type="entry name" value="ARYLACETAMIDE DEACETYLASE"/>
    <property type="match status" value="1"/>
</dbReference>
<feature type="domain" description="Alpha/beta hydrolase fold-3" evidence="2">
    <location>
        <begin position="119"/>
        <end position="261"/>
    </location>
</feature>
<name>A0A1E1JUI9_9HELO</name>